<feature type="non-terminal residue" evidence="1">
    <location>
        <position position="69"/>
    </location>
</feature>
<evidence type="ECO:0000313" key="2">
    <source>
        <dbReference type="Proteomes" id="UP001357485"/>
    </source>
</evidence>
<protein>
    <recommendedName>
        <fullName evidence="3">Secreted protein</fullName>
    </recommendedName>
</protein>
<organism evidence="1 2">
    <name type="scientific">Cryomyces antarcticus</name>
    <dbReference type="NCBI Taxonomy" id="329879"/>
    <lineage>
        <taxon>Eukaryota</taxon>
        <taxon>Fungi</taxon>
        <taxon>Dikarya</taxon>
        <taxon>Ascomycota</taxon>
        <taxon>Pezizomycotina</taxon>
        <taxon>Dothideomycetes</taxon>
        <taxon>Dothideomycetes incertae sedis</taxon>
        <taxon>Cryomyces</taxon>
    </lineage>
</organism>
<accession>A0ABR0LHH9</accession>
<keyword evidence="2" id="KW-1185">Reference proteome</keyword>
<evidence type="ECO:0008006" key="3">
    <source>
        <dbReference type="Google" id="ProtNLM"/>
    </source>
</evidence>
<proteinExistence type="predicted"/>
<reference evidence="1 2" key="1">
    <citation type="submission" date="2023-08" db="EMBL/GenBank/DDBJ databases">
        <title>Black Yeasts Isolated from many extreme environments.</title>
        <authorList>
            <person name="Coleine C."/>
            <person name="Stajich J.E."/>
            <person name="Selbmann L."/>
        </authorList>
    </citation>
    <scope>NUCLEOTIDE SEQUENCE [LARGE SCALE GENOMIC DNA]</scope>
    <source>
        <strain evidence="1 2">CCFEE 536</strain>
    </source>
</reference>
<comment type="caution">
    <text evidence="1">The sequence shown here is derived from an EMBL/GenBank/DDBJ whole genome shotgun (WGS) entry which is preliminary data.</text>
</comment>
<gene>
    <name evidence="1" type="ORF">LTR16_012473</name>
</gene>
<evidence type="ECO:0000313" key="1">
    <source>
        <dbReference type="EMBL" id="KAK5157648.1"/>
    </source>
</evidence>
<sequence>MALLAPQSLRSTVVTVIVVVTTEPPRSVNTGIQAAPEPRQVSHRASMAERELITEDILVGLRRTHSADT</sequence>
<dbReference type="EMBL" id="JAVRRA010020930">
    <property type="protein sequence ID" value="KAK5157648.1"/>
    <property type="molecule type" value="Genomic_DNA"/>
</dbReference>
<dbReference type="Proteomes" id="UP001357485">
    <property type="component" value="Unassembled WGS sequence"/>
</dbReference>
<name>A0ABR0LHH9_9PEZI</name>